<reference evidence="1" key="1">
    <citation type="submission" date="2020-05" db="EMBL/GenBank/DDBJ databases">
        <title>Large-scale comparative analyses of tick genomes elucidate their genetic diversity and vector capacities.</title>
        <authorList>
            <person name="Jia N."/>
            <person name="Wang J."/>
            <person name="Shi W."/>
            <person name="Du L."/>
            <person name="Sun Y."/>
            <person name="Zhan W."/>
            <person name="Jiang J."/>
            <person name="Wang Q."/>
            <person name="Zhang B."/>
            <person name="Ji P."/>
            <person name="Sakyi L.B."/>
            <person name="Cui X."/>
            <person name="Yuan T."/>
            <person name="Jiang B."/>
            <person name="Yang W."/>
            <person name="Lam T.T.-Y."/>
            <person name="Chang Q."/>
            <person name="Ding S."/>
            <person name="Wang X."/>
            <person name="Zhu J."/>
            <person name="Ruan X."/>
            <person name="Zhao L."/>
            <person name="Wei J."/>
            <person name="Que T."/>
            <person name="Du C."/>
            <person name="Cheng J."/>
            <person name="Dai P."/>
            <person name="Han X."/>
            <person name="Huang E."/>
            <person name="Gao Y."/>
            <person name="Liu J."/>
            <person name="Shao H."/>
            <person name="Ye R."/>
            <person name="Li L."/>
            <person name="Wei W."/>
            <person name="Wang X."/>
            <person name="Wang C."/>
            <person name="Yang T."/>
            <person name="Huo Q."/>
            <person name="Li W."/>
            <person name="Guo W."/>
            <person name="Chen H."/>
            <person name="Zhou L."/>
            <person name="Ni X."/>
            <person name="Tian J."/>
            <person name="Zhou Y."/>
            <person name="Sheng Y."/>
            <person name="Liu T."/>
            <person name="Pan Y."/>
            <person name="Xia L."/>
            <person name="Li J."/>
            <person name="Zhao F."/>
            <person name="Cao W."/>
        </authorList>
    </citation>
    <scope>NUCLEOTIDE SEQUENCE</scope>
    <source>
        <strain evidence="1">Hyas-2018</strain>
    </source>
</reference>
<sequence length="76" mass="8566">MSPTPTTVQKKTKQNNTSQIREIGLTQGTGKLKWAELQDQVIEQKIDICALTETYLHGDEQPHLPSGLSWFGKKEN</sequence>
<name>A0ACB7RV62_HYAAI</name>
<protein>
    <submittedName>
        <fullName evidence="1">Uncharacterized protein</fullName>
    </submittedName>
</protein>
<accession>A0ACB7RV62</accession>
<evidence type="ECO:0000313" key="1">
    <source>
        <dbReference type="EMBL" id="KAH6925692.1"/>
    </source>
</evidence>
<proteinExistence type="predicted"/>
<dbReference type="EMBL" id="CM023487">
    <property type="protein sequence ID" value="KAH6925692.1"/>
    <property type="molecule type" value="Genomic_DNA"/>
</dbReference>
<keyword evidence="2" id="KW-1185">Reference proteome</keyword>
<evidence type="ECO:0000313" key="2">
    <source>
        <dbReference type="Proteomes" id="UP000821845"/>
    </source>
</evidence>
<organism evidence="1 2">
    <name type="scientific">Hyalomma asiaticum</name>
    <name type="common">Tick</name>
    <dbReference type="NCBI Taxonomy" id="266040"/>
    <lineage>
        <taxon>Eukaryota</taxon>
        <taxon>Metazoa</taxon>
        <taxon>Ecdysozoa</taxon>
        <taxon>Arthropoda</taxon>
        <taxon>Chelicerata</taxon>
        <taxon>Arachnida</taxon>
        <taxon>Acari</taxon>
        <taxon>Parasitiformes</taxon>
        <taxon>Ixodida</taxon>
        <taxon>Ixodoidea</taxon>
        <taxon>Ixodidae</taxon>
        <taxon>Hyalomminae</taxon>
        <taxon>Hyalomma</taxon>
    </lineage>
</organism>
<comment type="caution">
    <text evidence="1">The sequence shown here is derived from an EMBL/GenBank/DDBJ whole genome shotgun (WGS) entry which is preliminary data.</text>
</comment>
<gene>
    <name evidence="1" type="ORF">HPB50_008565</name>
</gene>
<dbReference type="Proteomes" id="UP000821845">
    <property type="component" value="Chromosome 7"/>
</dbReference>